<dbReference type="GO" id="GO:0006261">
    <property type="term" value="P:DNA-templated DNA replication"/>
    <property type="evidence" value="ECO:0007669"/>
    <property type="project" value="TreeGrafter"/>
</dbReference>
<dbReference type="OrthoDB" id="9810148at2"/>
<dbReference type="PANTHER" id="PTHR11669:SF8">
    <property type="entry name" value="DNA POLYMERASE III SUBUNIT DELTA"/>
    <property type="match status" value="1"/>
</dbReference>
<dbReference type="InterPro" id="IPR004622">
    <property type="entry name" value="DNA_pol_HolB"/>
</dbReference>
<evidence type="ECO:0000313" key="1">
    <source>
        <dbReference type="EMBL" id="SFM85201.1"/>
    </source>
</evidence>
<dbReference type="EMBL" id="FOUU01000005">
    <property type="protein sequence ID" value="SFM85201.1"/>
    <property type="molecule type" value="Genomic_DNA"/>
</dbReference>
<dbReference type="NCBIfam" id="TIGR00678">
    <property type="entry name" value="holB"/>
    <property type="match status" value="1"/>
</dbReference>
<dbReference type="AlphaFoldDB" id="A0A1I4U8P4"/>
<dbReference type="RefSeq" id="WP_093394997.1">
    <property type="nucleotide sequence ID" value="NZ_FOUU01000005.1"/>
</dbReference>
<accession>A0A1I4U8P4</accession>
<dbReference type="GO" id="GO:0003887">
    <property type="term" value="F:DNA-directed DNA polymerase activity"/>
    <property type="evidence" value="ECO:0007669"/>
    <property type="project" value="InterPro"/>
</dbReference>
<name>A0A1I4U8P4_9BACT</name>
<sequence length="324" mass="36829">MNLKFESVWWQARAERLLTGFIKRGRIPHAVVLAGRPGIGKRLLAEAFAAALMCRGPEVEFTGMACGGCSSCRRLLSGMNPDLMVLRPEGQAIKIDRVREIASELSFAPLASKRRVILLEDAERLGDEAANALLKSLEEPPAHNVFILLASNVYALLPTLRSRCFTITLQPVPYDELIRTARQLKDLTPEEAGLCAFLAQGSRANLEKWLDGDHRKKWNRIDEWVKKLGRVPLRYFFKEVRELVESENSLEETLQLLKLWLILFIREAIRSKKALKEGWFDAFDFVEEGEQALKVNVNKLMLMEEVGLVLREAVYEAYSRCEVS</sequence>
<proteinExistence type="predicted"/>
<dbReference type="Proteomes" id="UP000199611">
    <property type="component" value="Unassembled WGS sequence"/>
</dbReference>
<organism evidence="1 2">
    <name type="scientific">Thermodesulforhabdus norvegica</name>
    <dbReference type="NCBI Taxonomy" id="39841"/>
    <lineage>
        <taxon>Bacteria</taxon>
        <taxon>Pseudomonadati</taxon>
        <taxon>Thermodesulfobacteriota</taxon>
        <taxon>Syntrophobacteria</taxon>
        <taxon>Syntrophobacterales</taxon>
        <taxon>Thermodesulforhabdaceae</taxon>
        <taxon>Thermodesulforhabdus</taxon>
    </lineage>
</organism>
<evidence type="ECO:0000313" key="2">
    <source>
        <dbReference type="Proteomes" id="UP000199611"/>
    </source>
</evidence>
<dbReference type="STRING" id="39841.SAMN05660836_01701"/>
<dbReference type="InterPro" id="IPR050238">
    <property type="entry name" value="DNA_Rep/Repair_Clamp_Loader"/>
</dbReference>
<dbReference type="GO" id="GO:0008408">
    <property type="term" value="F:3'-5' exonuclease activity"/>
    <property type="evidence" value="ECO:0007669"/>
    <property type="project" value="InterPro"/>
</dbReference>
<dbReference type="PANTHER" id="PTHR11669">
    <property type="entry name" value="REPLICATION FACTOR C / DNA POLYMERASE III GAMMA-TAU SUBUNIT"/>
    <property type="match status" value="1"/>
</dbReference>
<reference evidence="1 2" key="1">
    <citation type="submission" date="2016-10" db="EMBL/GenBank/DDBJ databases">
        <authorList>
            <person name="de Groot N.N."/>
        </authorList>
    </citation>
    <scope>NUCLEOTIDE SEQUENCE [LARGE SCALE GENOMIC DNA]</scope>
    <source>
        <strain evidence="1 2">DSM 9990</strain>
    </source>
</reference>
<keyword evidence="2" id="KW-1185">Reference proteome</keyword>
<protein>
    <submittedName>
        <fullName evidence="1">DNA polymerase-3 subunit delta</fullName>
    </submittedName>
</protein>
<dbReference type="InterPro" id="IPR027417">
    <property type="entry name" value="P-loop_NTPase"/>
</dbReference>
<gene>
    <name evidence="1" type="ORF">SAMN05660836_01701</name>
</gene>
<dbReference type="Pfam" id="PF13177">
    <property type="entry name" value="DNA_pol3_delta2"/>
    <property type="match status" value="1"/>
</dbReference>
<dbReference type="Gene3D" id="3.40.50.300">
    <property type="entry name" value="P-loop containing nucleotide triphosphate hydrolases"/>
    <property type="match status" value="1"/>
</dbReference>
<dbReference type="SUPFAM" id="SSF52540">
    <property type="entry name" value="P-loop containing nucleoside triphosphate hydrolases"/>
    <property type="match status" value="1"/>
</dbReference>